<evidence type="ECO:0000313" key="1">
    <source>
        <dbReference type="EMBL" id="KAG7043291.1"/>
    </source>
</evidence>
<gene>
    <name evidence="1" type="ORF">JMJ77_002997</name>
</gene>
<proteinExistence type="predicted"/>
<name>A0A9P7QWF9_9PEZI</name>
<evidence type="ECO:0000313" key="2">
    <source>
        <dbReference type="Proteomes" id="UP000699042"/>
    </source>
</evidence>
<comment type="caution">
    <text evidence="1">The sequence shown here is derived from an EMBL/GenBank/DDBJ whole genome shotgun (WGS) entry which is preliminary data.</text>
</comment>
<reference evidence="1" key="1">
    <citation type="submission" date="2021-05" db="EMBL/GenBank/DDBJ databases">
        <title>Comparative genomics of three Colletotrichum scovillei strains and genetic complementation revealed genes involved fungal growth and virulence on chili pepper.</title>
        <authorList>
            <person name="Hsieh D.-K."/>
            <person name="Chuang S.-C."/>
            <person name="Chen C.-Y."/>
            <person name="Chao Y.-T."/>
            <person name="Lu M.-Y.J."/>
            <person name="Lee M.-H."/>
            <person name="Shih M.-C."/>
        </authorList>
    </citation>
    <scope>NUCLEOTIDE SEQUENCE</scope>
    <source>
        <strain evidence="1">Coll-153</strain>
    </source>
</reference>
<protein>
    <submittedName>
        <fullName evidence="1">Uncharacterized protein</fullName>
    </submittedName>
</protein>
<dbReference type="AlphaFoldDB" id="A0A9P7QWF9"/>
<dbReference type="Proteomes" id="UP000699042">
    <property type="component" value="Unassembled WGS sequence"/>
</dbReference>
<accession>A0A9P7QWF9</accession>
<keyword evidence="2" id="KW-1185">Reference proteome</keyword>
<sequence length="134" mass="14426">MGMGMPQSCSAHASSRSHLTGTIPARVRIAPPPFFFSVSHFVLPPAAPQQGSPWSSWTKPVVLSSPPARFSSTPHPGSRTSHGVSPETFLPTVSLVSVGSVTPNCLETPISLSKENERWGLSVTYQWLELCFHS</sequence>
<dbReference type="EMBL" id="JAESDN010000012">
    <property type="protein sequence ID" value="KAG7043291.1"/>
    <property type="molecule type" value="Genomic_DNA"/>
</dbReference>
<organism evidence="1 2">
    <name type="scientific">Colletotrichum scovillei</name>
    <dbReference type="NCBI Taxonomy" id="1209932"/>
    <lineage>
        <taxon>Eukaryota</taxon>
        <taxon>Fungi</taxon>
        <taxon>Dikarya</taxon>
        <taxon>Ascomycota</taxon>
        <taxon>Pezizomycotina</taxon>
        <taxon>Sordariomycetes</taxon>
        <taxon>Hypocreomycetidae</taxon>
        <taxon>Glomerellales</taxon>
        <taxon>Glomerellaceae</taxon>
        <taxon>Colletotrichum</taxon>
        <taxon>Colletotrichum acutatum species complex</taxon>
    </lineage>
</organism>